<protein>
    <submittedName>
        <fullName evidence="2">Uncharacterized protein</fullName>
    </submittedName>
</protein>
<organism evidence="2">
    <name type="scientific">hydrothermal vent metagenome</name>
    <dbReference type="NCBI Taxonomy" id="652676"/>
    <lineage>
        <taxon>unclassified sequences</taxon>
        <taxon>metagenomes</taxon>
        <taxon>ecological metagenomes</taxon>
    </lineage>
</organism>
<dbReference type="EMBL" id="UOFS01000011">
    <property type="protein sequence ID" value="VAW92139.1"/>
    <property type="molecule type" value="Genomic_DNA"/>
</dbReference>
<feature type="coiled-coil region" evidence="1">
    <location>
        <begin position="51"/>
        <end position="81"/>
    </location>
</feature>
<evidence type="ECO:0000313" key="2">
    <source>
        <dbReference type="EMBL" id="VAW92139.1"/>
    </source>
</evidence>
<reference evidence="2" key="1">
    <citation type="submission" date="2018-06" db="EMBL/GenBank/DDBJ databases">
        <authorList>
            <person name="Zhirakovskaya E."/>
        </authorList>
    </citation>
    <scope>NUCLEOTIDE SEQUENCE</scope>
</reference>
<dbReference type="AlphaFoldDB" id="A0A3B1A1U8"/>
<keyword evidence="1" id="KW-0175">Coiled coil</keyword>
<evidence type="ECO:0000256" key="1">
    <source>
        <dbReference type="SAM" id="Coils"/>
    </source>
</evidence>
<name>A0A3B1A1U8_9ZZZZ</name>
<proteinExistence type="predicted"/>
<gene>
    <name evidence="2" type="ORF">MNBD_GAMMA22-2370</name>
</gene>
<sequence length="361" mass="40530">MKSQKLKIGIFLSAILSSVYGTTMAQDSATLHTEIREDILATIKSINELRLLMLKNEVQEKERQKQEKLKLQSQKQTIKTQAPLIEQALSTEQVPSSPVQTKNIKPNNTISIIEAKVTDNNKVLNDLSNDIKSNNIRLSILEKRTFSKADNDFNDYVTKSSKKVFVVELAQTRRGDIDCDAVTDTYAYTRTAIDDNIDITETITRHDVAGSICFEREIYKRKTPTELLYLSNQNKIFNNFPVDDLVTYTEPVIVLASSMKKGISFGSGGIITYQSNGQTNKMVFNKVSTMLSDNAELTLIVNDAEKTYSNCLIIGTRSNSTVSTEWYCPGDGMVKRVIFYPSVANKPARSEITTLRTITAY</sequence>
<accession>A0A3B1A1U8</accession>